<comment type="caution">
    <text evidence="2">The sequence shown here is derived from an EMBL/GenBank/DDBJ whole genome shotgun (WGS) entry which is preliminary data.</text>
</comment>
<evidence type="ECO:0000256" key="1">
    <source>
        <dbReference type="SAM" id="MobiDB-lite"/>
    </source>
</evidence>
<feature type="non-terminal residue" evidence="2">
    <location>
        <position position="1"/>
    </location>
</feature>
<reference evidence="2" key="1">
    <citation type="submission" date="2021-02" db="EMBL/GenBank/DDBJ databases">
        <authorList>
            <person name="Nowell W R."/>
        </authorList>
    </citation>
    <scope>NUCLEOTIDE SEQUENCE</scope>
    <source>
        <strain evidence="2">Ploen Becks lab</strain>
    </source>
</reference>
<keyword evidence="3" id="KW-1185">Reference proteome</keyword>
<feature type="region of interest" description="Disordered" evidence="1">
    <location>
        <begin position="1"/>
        <end position="33"/>
    </location>
</feature>
<organism evidence="2 3">
    <name type="scientific">Brachionus calyciflorus</name>
    <dbReference type="NCBI Taxonomy" id="104777"/>
    <lineage>
        <taxon>Eukaryota</taxon>
        <taxon>Metazoa</taxon>
        <taxon>Spiralia</taxon>
        <taxon>Gnathifera</taxon>
        <taxon>Rotifera</taxon>
        <taxon>Eurotatoria</taxon>
        <taxon>Monogononta</taxon>
        <taxon>Pseudotrocha</taxon>
        <taxon>Ploima</taxon>
        <taxon>Brachionidae</taxon>
        <taxon>Brachionus</taxon>
    </lineage>
</organism>
<gene>
    <name evidence="2" type="ORF">OXX778_LOCUS11326</name>
</gene>
<dbReference type="AlphaFoldDB" id="A0A813ZJQ1"/>
<evidence type="ECO:0000313" key="2">
    <source>
        <dbReference type="EMBL" id="CAF0899491.1"/>
    </source>
</evidence>
<name>A0A813ZJQ1_9BILA</name>
<accession>A0A813ZJQ1</accession>
<proteinExistence type="predicted"/>
<dbReference type="Proteomes" id="UP000663879">
    <property type="component" value="Unassembled WGS sequence"/>
</dbReference>
<evidence type="ECO:0000313" key="3">
    <source>
        <dbReference type="Proteomes" id="UP000663879"/>
    </source>
</evidence>
<sequence length="33" mass="3537">MSDEIKQQQQASLLEHGSAGNEDQGNDFCSGVL</sequence>
<dbReference type="EMBL" id="CAJNOC010001903">
    <property type="protein sequence ID" value="CAF0899491.1"/>
    <property type="molecule type" value="Genomic_DNA"/>
</dbReference>
<protein>
    <submittedName>
        <fullName evidence="2">Uncharacterized protein</fullName>
    </submittedName>
</protein>